<proteinExistence type="predicted"/>
<accession>A0ABR0AWJ2</accession>
<dbReference type="EMBL" id="JAOYFB010000039">
    <property type="protein sequence ID" value="KAK4029399.1"/>
    <property type="molecule type" value="Genomic_DNA"/>
</dbReference>
<protein>
    <submittedName>
        <fullName evidence="1">Uncharacterized protein</fullName>
    </submittedName>
</protein>
<comment type="caution">
    <text evidence="1">The sequence shown here is derived from an EMBL/GenBank/DDBJ whole genome shotgun (WGS) entry which is preliminary data.</text>
</comment>
<sequence>MHPLLDRFNNVEIREVGLDELAPTRQLILSNVISLRNGTDAELNLPIWCDMSQFHESWQWRDDDGIDIWWPAIQRRVTLWPVSILAESKGRRCWAQK</sequence>
<dbReference type="Proteomes" id="UP001234178">
    <property type="component" value="Unassembled WGS sequence"/>
</dbReference>
<evidence type="ECO:0000313" key="2">
    <source>
        <dbReference type="Proteomes" id="UP001234178"/>
    </source>
</evidence>
<evidence type="ECO:0000313" key="1">
    <source>
        <dbReference type="EMBL" id="KAK4029399.1"/>
    </source>
</evidence>
<organism evidence="1 2">
    <name type="scientific">Daphnia magna</name>
    <dbReference type="NCBI Taxonomy" id="35525"/>
    <lineage>
        <taxon>Eukaryota</taxon>
        <taxon>Metazoa</taxon>
        <taxon>Ecdysozoa</taxon>
        <taxon>Arthropoda</taxon>
        <taxon>Crustacea</taxon>
        <taxon>Branchiopoda</taxon>
        <taxon>Diplostraca</taxon>
        <taxon>Cladocera</taxon>
        <taxon>Anomopoda</taxon>
        <taxon>Daphniidae</taxon>
        <taxon>Daphnia</taxon>
    </lineage>
</organism>
<keyword evidence="2" id="KW-1185">Reference proteome</keyword>
<name>A0ABR0AWJ2_9CRUS</name>
<gene>
    <name evidence="1" type="ORF">OUZ56_022394</name>
</gene>
<reference evidence="1 2" key="1">
    <citation type="journal article" date="2023" name="Nucleic Acids Res.">
        <title>The hologenome of Daphnia magna reveals possible DNA methylation and microbiome-mediated evolution of the host genome.</title>
        <authorList>
            <person name="Chaturvedi A."/>
            <person name="Li X."/>
            <person name="Dhandapani V."/>
            <person name="Marshall H."/>
            <person name="Kissane S."/>
            <person name="Cuenca-Cambronero M."/>
            <person name="Asole G."/>
            <person name="Calvet F."/>
            <person name="Ruiz-Romero M."/>
            <person name="Marangio P."/>
            <person name="Guigo R."/>
            <person name="Rago D."/>
            <person name="Mirbahai L."/>
            <person name="Eastwood N."/>
            <person name="Colbourne J.K."/>
            <person name="Zhou J."/>
            <person name="Mallon E."/>
            <person name="Orsini L."/>
        </authorList>
    </citation>
    <scope>NUCLEOTIDE SEQUENCE [LARGE SCALE GENOMIC DNA]</scope>
    <source>
        <strain evidence="1">LRV0_1</strain>
    </source>
</reference>